<proteinExistence type="predicted"/>
<dbReference type="EMBL" id="ADZX01000511">
    <property type="protein sequence ID" value="EFK96325.1"/>
    <property type="molecule type" value="Genomic_DNA"/>
</dbReference>
<sequence length="438" mass="47448">MNPTMLNTQKLLYILPDVALIVELLPGKKPHSFVVQSFRQINGQYIGEDELVGPNIVKLFSKLEDETYHLILPDELFTNAIVTIQETSDTAIAQYLKDKLLPSLELSIKTHQIDTTVLTTFKGQSKVQLSALEQSILAPIRAGSSFSKVKISAISPLSWTVKSLISLEPSISVLQLGEQLYVALHYIGVDQSLQAPIGEVEVIAETIRTLKGGEPNIQTIYLFSNSLVEEKLKELLSDALPIQQLASLRDDSDQLPSYVKEIVETGLKTLSITDYPIPKFELGPATAAELAEYTNPEVLAKTKDTEDEDGDENQEALPEPVKPDLLSPAKVAVLPATFGEETPTEIATDADAESTSPLDSKSTNMISSSPKKIDLSETADSSTITNNSTREEPAMPPETNPAVPETQPQTATPPTDASNEGVDLTQFVPATTPAPASS</sequence>
<reference evidence="2" key="1">
    <citation type="submission" date="2010-07" db="EMBL/GenBank/DDBJ databases">
        <authorList>
            <consortium name="CONSOLIDER consortium CSD2007-00005"/>
            <person name="Guazzaroni M.-E."/>
            <person name="Richter M."/>
            <person name="Garcia-Salamanca A."/>
            <person name="Yarza P."/>
            <person name="Ferrer M."/>
        </authorList>
    </citation>
    <scope>NUCLEOTIDE SEQUENCE</scope>
</reference>
<feature type="compositionally biased region" description="Low complexity" evidence="1">
    <location>
        <begin position="401"/>
        <end position="415"/>
    </location>
</feature>
<name>D9PJD8_9ZZZZ</name>
<reference evidence="2" key="2">
    <citation type="journal article" date="2011" name="Microb. Ecol.">
        <title>Taxonomic and Functional Metagenomic Profiling of the Microbial Community in the Anoxic Sediment of a Sub-saline Shallow Lake (Laguna de Carrizo, Central Spain).</title>
        <authorList>
            <person name="Ferrer M."/>
            <person name="Guazzaroni M.E."/>
            <person name="Richter M."/>
            <person name="Garcia-Salamanca A."/>
            <person name="Yarza P."/>
            <person name="Suarez-Suarez A."/>
            <person name="Solano J."/>
            <person name="Alcaide M."/>
            <person name="van Dillewijn P."/>
            <person name="Molina-Henares M.A."/>
            <person name="Lopez-Cortes N."/>
            <person name="Al-Ramahi Y."/>
            <person name="Guerrero C."/>
            <person name="Acosta A."/>
            <person name="de Eugenio L.I."/>
            <person name="Martinez V."/>
            <person name="Marques S."/>
            <person name="Rojo F."/>
            <person name="Santero E."/>
            <person name="Genilloud O."/>
            <person name="Perez-Perez J."/>
            <person name="Rossello-Mora R."/>
            <person name="Ramos J.L."/>
        </authorList>
    </citation>
    <scope>NUCLEOTIDE SEQUENCE</scope>
</reference>
<comment type="caution">
    <text evidence="2">The sequence shown here is derived from an EMBL/GenBank/DDBJ whole genome shotgun (WGS) entry which is preliminary data.</text>
</comment>
<feature type="region of interest" description="Disordered" evidence="1">
    <location>
        <begin position="340"/>
        <end position="438"/>
    </location>
</feature>
<dbReference type="AlphaFoldDB" id="D9PJD8"/>
<organism evidence="2">
    <name type="scientific">sediment metagenome</name>
    <dbReference type="NCBI Taxonomy" id="749907"/>
    <lineage>
        <taxon>unclassified sequences</taxon>
        <taxon>metagenomes</taxon>
        <taxon>ecological metagenomes</taxon>
    </lineage>
</organism>
<evidence type="ECO:0000313" key="2">
    <source>
        <dbReference type="EMBL" id="EFK96325.1"/>
    </source>
</evidence>
<evidence type="ECO:0000256" key="1">
    <source>
        <dbReference type="SAM" id="MobiDB-lite"/>
    </source>
</evidence>
<accession>D9PJD8</accession>
<feature type="compositionally biased region" description="Polar residues" evidence="1">
    <location>
        <begin position="378"/>
        <end position="388"/>
    </location>
</feature>
<feature type="region of interest" description="Disordered" evidence="1">
    <location>
        <begin position="303"/>
        <end position="327"/>
    </location>
</feature>
<protein>
    <submittedName>
        <fullName evidence="2">Uncharacterized protein</fullName>
    </submittedName>
</protein>
<feature type="compositionally biased region" description="Acidic residues" evidence="1">
    <location>
        <begin position="305"/>
        <end position="314"/>
    </location>
</feature>
<feature type="compositionally biased region" description="Polar residues" evidence="1">
    <location>
        <begin position="353"/>
        <end position="370"/>
    </location>
</feature>
<feature type="non-terminal residue" evidence="2">
    <location>
        <position position="438"/>
    </location>
</feature>
<gene>
    <name evidence="2" type="ORF">LDC_1647</name>
</gene>